<evidence type="ECO:0000256" key="1">
    <source>
        <dbReference type="ARBA" id="ARBA00005474"/>
    </source>
</evidence>
<dbReference type="PANTHER" id="PTHR31301:SF120">
    <property type="entry name" value="LOB DOMAIN-CONTAINING PROTEIN 23-RELATED"/>
    <property type="match status" value="1"/>
</dbReference>
<dbReference type="Proteomes" id="UP000811246">
    <property type="component" value="Chromosome 7"/>
</dbReference>
<evidence type="ECO:0000313" key="3">
    <source>
        <dbReference type="EMBL" id="KAG6704082.1"/>
    </source>
</evidence>
<dbReference type="OrthoDB" id="684652at2759"/>
<dbReference type="Pfam" id="PF03195">
    <property type="entry name" value="LOB"/>
    <property type="match status" value="1"/>
</dbReference>
<protein>
    <recommendedName>
        <fullName evidence="2">LOB domain-containing protein</fullName>
    </recommendedName>
</protein>
<dbReference type="PANTHER" id="PTHR31301">
    <property type="entry name" value="LOB DOMAIN-CONTAINING PROTEIN 4-RELATED"/>
    <property type="match status" value="1"/>
</dbReference>
<comment type="caution">
    <text evidence="3">The sequence shown here is derived from an EMBL/GenBank/DDBJ whole genome shotgun (WGS) entry which is preliminary data.</text>
</comment>
<gene>
    <name evidence="3" type="ORF">I3842_07G118600</name>
</gene>
<evidence type="ECO:0000259" key="2">
    <source>
        <dbReference type="PROSITE" id="PS50891"/>
    </source>
</evidence>
<name>A0A922EK31_CARIL</name>
<comment type="similarity">
    <text evidence="1">Belongs to the LOB domain-containing protein family.</text>
</comment>
<dbReference type="AlphaFoldDB" id="A0A922EK31"/>
<dbReference type="InterPro" id="IPR004883">
    <property type="entry name" value="LOB"/>
</dbReference>
<accession>A0A922EK31</accession>
<sequence>MMGLMFLEEDDGFPALRTKLERICLNGGFIYACKYLRRRCPSHCIFSPYFPPNDPQRFACVHRIYGASNVGKMLLKLPPHLRAQTADTLYMEAKCRIQDPVYGCVGIISHLHQQIRIAESQLAKTQAEIAVFNSIAREAQVQEIEADSNFFKNLLPEEITAAGLRSYGYGSPSTQTFKFN</sequence>
<evidence type="ECO:0000313" key="4">
    <source>
        <dbReference type="Proteomes" id="UP000811246"/>
    </source>
</evidence>
<proteinExistence type="inferred from homology"/>
<dbReference type="PROSITE" id="PS50891">
    <property type="entry name" value="LOB"/>
    <property type="match status" value="1"/>
</dbReference>
<feature type="domain" description="LOB" evidence="2">
    <location>
        <begin position="28"/>
        <end position="129"/>
    </location>
</feature>
<organism evidence="3 4">
    <name type="scientific">Carya illinoinensis</name>
    <name type="common">Pecan</name>
    <dbReference type="NCBI Taxonomy" id="32201"/>
    <lineage>
        <taxon>Eukaryota</taxon>
        <taxon>Viridiplantae</taxon>
        <taxon>Streptophyta</taxon>
        <taxon>Embryophyta</taxon>
        <taxon>Tracheophyta</taxon>
        <taxon>Spermatophyta</taxon>
        <taxon>Magnoliopsida</taxon>
        <taxon>eudicotyledons</taxon>
        <taxon>Gunneridae</taxon>
        <taxon>Pentapetalae</taxon>
        <taxon>rosids</taxon>
        <taxon>fabids</taxon>
        <taxon>Fagales</taxon>
        <taxon>Juglandaceae</taxon>
        <taxon>Carya</taxon>
    </lineage>
</organism>
<reference evidence="3" key="1">
    <citation type="submission" date="2021-01" db="EMBL/GenBank/DDBJ databases">
        <authorList>
            <person name="Lovell J.T."/>
            <person name="Bentley N."/>
            <person name="Bhattarai G."/>
            <person name="Jenkins J.W."/>
            <person name="Sreedasyam A."/>
            <person name="Alarcon Y."/>
            <person name="Bock C."/>
            <person name="Boston L."/>
            <person name="Carlson J."/>
            <person name="Cervantes K."/>
            <person name="Clermont K."/>
            <person name="Krom N."/>
            <person name="Kubenka K."/>
            <person name="Mamidi S."/>
            <person name="Mattison C."/>
            <person name="Monteros M."/>
            <person name="Pisani C."/>
            <person name="Plott C."/>
            <person name="Rajasekar S."/>
            <person name="Rhein H.S."/>
            <person name="Rohla C."/>
            <person name="Song M."/>
            <person name="Hilaire R.S."/>
            <person name="Shu S."/>
            <person name="Wells L."/>
            <person name="Wang X."/>
            <person name="Webber J."/>
            <person name="Heerema R.J."/>
            <person name="Klein P."/>
            <person name="Conner P."/>
            <person name="Grauke L."/>
            <person name="Grimwood J."/>
            <person name="Schmutz J."/>
            <person name="Randall J.J."/>
        </authorList>
    </citation>
    <scope>NUCLEOTIDE SEQUENCE</scope>
    <source>
        <tissue evidence="3">Leaf</tissue>
    </source>
</reference>
<dbReference type="EMBL" id="CM031831">
    <property type="protein sequence ID" value="KAG6704082.1"/>
    <property type="molecule type" value="Genomic_DNA"/>
</dbReference>